<feature type="compositionally biased region" description="Polar residues" evidence="1">
    <location>
        <begin position="12"/>
        <end position="21"/>
    </location>
</feature>
<feature type="region of interest" description="Disordered" evidence="1">
    <location>
        <begin position="1"/>
        <end position="27"/>
    </location>
</feature>
<accession>A0A0E9TWB9</accession>
<protein>
    <submittedName>
        <fullName evidence="2">Uncharacterized protein</fullName>
    </submittedName>
</protein>
<sequence length="27" mass="2966">MQRAMPRHLTSPILSTSSGQIGNLKLE</sequence>
<reference evidence="2" key="2">
    <citation type="journal article" date="2015" name="Fish Shellfish Immunol.">
        <title>Early steps in the European eel (Anguilla anguilla)-Vibrio vulnificus interaction in the gills: Role of the RtxA13 toxin.</title>
        <authorList>
            <person name="Callol A."/>
            <person name="Pajuelo D."/>
            <person name="Ebbesson L."/>
            <person name="Teles M."/>
            <person name="MacKenzie S."/>
            <person name="Amaro C."/>
        </authorList>
    </citation>
    <scope>NUCLEOTIDE SEQUENCE</scope>
</reference>
<proteinExistence type="predicted"/>
<evidence type="ECO:0000313" key="2">
    <source>
        <dbReference type="EMBL" id="JAH57742.1"/>
    </source>
</evidence>
<dbReference type="AlphaFoldDB" id="A0A0E9TWB9"/>
<dbReference type="EMBL" id="GBXM01050835">
    <property type="protein sequence ID" value="JAH57742.1"/>
    <property type="molecule type" value="Transcribed_RNA"/>
</dbReference>
<organism evidence="2">
    <name type="scientific">Anguilla anguilla</name>
    <name type="common">European freshwater eel</name>
    <name type="synonym">Muraena anguilla</name>
    <dbReference type="NCBI Taxonomy" id="7936"/>
    <lineage>
        <taxon>Eukaryota</taxon>
        <taxon>Metazoa</taxon>
        <taxon>Chordata</taxon>
        <taxon>Craniata</taxon>
        <taxon>Vertebrata</taxon>
        <taxon>Euteleostomi</taxon>
        <taxon>Actinopterygii</taxon>
        <taxon>Neopterygii</taxon>
        <taxon>Teleostei</taxon>
        <taxon>Anguilliformes</taxon>
        <taxon>Anguillidae</taxon>
        <taxon>Anguilla</taxon>
    </lineage>
</organism>
<reference evidence="2" key="1">
    <citation type="submission" date="2014-11" db="EMBL/GenBank/DDBJ databases">
        <authorList>
            <person name="Amaro Gonzalez C."/>
        </authorList>
    </citation>
    <scope>NUCLEOTIDE SEQUENCE</scope>
</reference>
<evidence type="ECO:0000256" key="1">
    <source>
        <dbReference type="SAM" id="MobiDB-lite"/>
    </source>
</evidence>
<name>A0A0E9TWB9_ANGAN</name>